<keyword evidence="1" id="KW-1185">Reference proteome</keyword>
<evidence type="ECO:0000313" key="1">
    <source>
        <dbReference type="Proteomes" id="UP000887565"/>
    </source>
</evidence>
<protein>
    <submittedName>
        <fullName evidence="2">Uncharacterized protein</fullName>
    </submittedName>
</protein>
<dbReference type="AlphaFoldDB" id="A0A915HM91"/>
<dbReference type="WBParaSite" id="nRc.2.0.1.t02605-RA">
    <property type="protein sequence ID" value="nRc.2.0.1.t02605-RA"/>
    <property type="gene ID" value="nRc.2.0.1.g02605"/>
</dbReference>
<proteinExistence type="predicted"/>
<name>A0A915HM91_ROMCU</name>
<sequence>MPVDDWTPCDQGKLCVKGQCVGHADALYHVRPPSQSGGIRLLCDPTISCVKFQGKLIFGEYAKTFTTCEKRSCVSP</sequence>
<organism evidence="1 2">
    <name type="scientific">Romanomermis culicivorax</name>
    <name type="common">Nematode worm</name>
    <dbReference type="NCBI Taxonomy" id="13658"/>
    <lineage>
        <taxon>Eukaryota</taxon>
        <taxon>Metazoa</taxon>
        <taxon>Ecdysozoa</taxon>
        <taxon>Nematoda</taxon>
        <taxon>Enoplea</taxon>
        <taxon>Dorylaimia</taxon>
        <taxon>Mermithida</taxon>
        <taxon>Mermithoidea</taxon>
        <taxon>Mermithidae</taxon>
        <taxon>Romanomermis</taxon>
    </lineage>
</organism>
<evidence type="ECO:0000313" key="2">
    <source>
        <dbReference type="WBParaSite" id="nRc.2.0.1.t02605-RA"/>
    </source>
</evidence>
<dbReference type="Proteomes" id="UP000887565">
    <property type="component" value="Unplaced"/>
</dbReference>
<reference evidence="2" key="1">
    <citation type="submission" date="2022-11" db="UniProtKB">
        <authorList>
            <consortium name="WormBaseParasite"/>
        </authorList>
    </citation>
    <scope>IDENTIFICATION</scope>
</reference>
<accession>A0A915HM91</accession>